<dbReference type="Pfam" id="PF00560">
    <property type="entry name" value="LRR_1"/>
    <property type="match status" value="1"/>
</dbReference>
<dbReference type="SUPFAM" id="SSF52075">
    <property type="entry name" value="Outer arm dynein light chain 1"/>
    <property type="match status" value="1"/>
</dbReference>
<keyword evidence="2" id="KW-0677">Repeat</keyword>
<dbReference type="Pfam" id="PF12799">
    <property type="entry name" value="LRR_4"/>
    <property type="match status" value="1"/>
</dbReference>
<proteinExistence type="predicted"/>
<dbReference type="InterPro" id="IPR025875">
    <property type="entry name" value="Leu-rich_rpt_4"/>
</dbReference>
<evidence type="ECO:0000256" key="1">
    <source>
        <dbReference type="ARBA" id="ARBA00022614"/>
    </source>
</evidence>
<dbReference type="PANTHER" id="PTHR48051">
    <property type="match status" value="1"/>
</dbReference>
<accession>W4LRJ4</accession>
<sequence>MSERSATRDAERRINIAKREGAVELDLSGLELRNLPYTINQLTQLQSLNLSNNRLATLLNSLGRLIQLQSLDLHNNRLTALPHALGQLPQLQSLNLRNNPLSDPPPDVIEQGTEAVLAYLRAATKTS</sequence>
<name>W4LRJ4_ENTF1</name>
<dbReference type="PRINTS" id="PR00019">
    <property type="entry name" value="LEURICHRPT"/>
</dbReference>
<protein>
    <submittedName>
        <fullName evidence="3">Uncharacterized protein</fullName>
    </submittedName>
</protein>
<dbReference type="AlphaFoldDB" id="W4LRJ4"/>
<dbReference type="PROSITE" id="PS51450">
    <property type="entry name" value="LRR"/>
    <property type="match status" value="2"/>
</dbReference>
<dbReference type="HOGENOM" id="CLU_1966529_0_0_7"/>
<dbReference type="InterPro" id="IPR032675">
    <property type="entry name" value="LRR_dom_sf"/>
</dbReference>
<gene>
    <name evidence="3" type="ORF">ETSY1_10270</name>
</gene>
<evidence type="ECO:0000313" key="4">
    <source>
        <dbReference type="Proteomes" id="UP000019141"/>
    </source>
</evidence>
<dbReference type="SMART" id="SM00369">
    <property type="entry name" value="LRR_TYP"/>
    <property type="match status" value="3"/>
</dbReference>
<comment type="caution">
    <text evidence="3">The sequence shown here is derived from an EMBL/GenBank/DDBJ whole genome shotgun (WGS) entry which is preliminary data.</text>
</comment>
<dbReference type="Proteomes" id="UP000019141">
    <property type="component" value="Unassembled WGS sequence"/>
</dbReference>
<dbReference type="InterPro" id="IPR050216">
    <property type="entry name" value="LRR_domain-containing"/>
</dbReference>
<dbReference type="PANTHER" id="PTHR48051:SF1">
    <property type="entry name" value="RAS SUPPRESSOR PROTEIN 1"/>
    <property type="match status" value="1"/>
</dbReference>
<reference evidence="3 4" key="1">
    <citation type="journal article" date="2014" name="Nature">
        <title>An environmental bacterial taxon with a large and distinct metabolic repertoire.</title>
        <authorList>
            <person name="Wilson M.C."/>
            <person name="Mori T."/>
            <person name="Ruckert C."/>
            <person name="Uria A.R."/>
            <person name="Helf M.J."/>
            <person name="Takada K."/>
            <person name="Gernert C."/>
            <person name="Steffens U.A."/>
            <person name="Heycke N."/>
            <person name="Schmitt S."/>
            <person name="Rinke C."/>
            <person name="Helfrich E.J."/>
            <person name="Brachmann A.O."/>
            <person name="Gurgui C."/>
            <person name="Wakimoto T."/>
            <person name="Kracht M."/>
            <person name="Crusemann M."/>
            <person name="Hentschel U."/>
            <person name="Abe I."/>
            <person name="Matsunaga S."/>
            <person name="Kalinowski J."/>
            <person name="Takeyama H."/>
            <person name="Piel J."/>
        </authorList>
    </citation>
    <scope>NUCLEOTIDE SEQUENCE [LARGE SCALE GENOMIC DNA]</scope>
    <source>
        <strain evidence="4">TSY1</strain>
    </source>
</reference>
<dbReference type="EMBL" id="AZHW01000315">
    <property type="protein sequence ID" value="ETX00684.1"/>
    <property type="molecule type" value="Genomic_DNA"/>
</dbReference>
<dbReference type="GO" id="GO:0005737">
    <property type="term" value="C:cytoplasm"/>
    <property type="evidence" value="ECO:0007669"/>
    <property type="project" value="TreeGrafter"/>
</dbReference>
<evidence type="ECO:0000313" key="3">
    <source>
        <dbReference type="EMBL" id="ETX00684.1"/>
    </source>
</evidence>
<dbReference type="Gene3D" id="3.80.10.10">
    <property type="entry name" value="Ribonuclease Inhibitor"/>
    <property type="match status" value="1"/>
</dbReference>
<evidence type="ECO:0000256" key="2">
    <source>
        <dbReference type="ARBA" id="ARBA00022737"/>
    </source>
</evidence>
<dbReference type="InterPro" id="IPR001611">
    <property type="entry name" value="Leu-rich_rpt"/>
</dbReference>
<dbReference type="InterPro" id="IPR003591">
    <property type="entry name" value="Leu-rich_rpt_typical-subtyp"/>
</dbReference>
<keyword evidence="1" id="KW-0433">Leucine-rich repeat</keyword>
<keyword evidence="4" id="KW-1185">Reference proteome</keyword>
<organism evidence="3 4">
    <name type="scientific">Entotheonella factor</name>
    <dbReference type="NCBI Taxonomy" id="1429438"/>
    <lineage>
        <taxon>Bacteria</taxon>
        <taxon>Pseudomonadati</taxon>
        <taxon>Nitrospinota/Tectimicrobiota group</taxon>
        <taxon>Candidatus Tectimicrobiota</taxon>
        <taxon>Candidatus Entotheonellia</taxon>
        <taxon>Candidatus Entotheonellales</taxon>
        <taxon>Candidatus Entotheonellaceae</taxon>
        <taxon>Candidatus Entotheonella</taxon>
    </lineage>
</organism>